<name>A0A1G2UTY3_9BACT</name>
<organism evidence="6 7">
    <name type="scientific">Candidatus Zambryskibacteria bacterium RIFCSPLOWO2_12_FULL_39_16</name>
    <dbReference type="NCBI Taxonomy" id="1802775"/>
    <lineage>
        <taxon>Bacteria</taxon>
        <taxon>Candidatus Zambryskiibacteriota</taxon>
    </lineage>
</organism>
<evidence type="ECO:0000256" key="1">
    <source>
        <dbReference type="ARBA" id="ARBA00004167"/>
    </source>
</evidence>
<dbReference type="EMBL" id="MHWS01000003">
    <property type="protein sequence ID" value="OHB12834.1"/>
    <property type="molecule type" value="Genomic_DNA"/>
</dbReference>
<keyword evidence="4" id="KW-1133">Transmembrane helix</keyword>
<dbReference type="PANTHER" id="PTHR30093">
    <property type="entry name" value="GENERAL SECRETION PATHWAY PROTEIN G"/>
    <property type="match status" value="1"/>
</dbReference>
<dbReference type="Proteomes" id="UP000177276">
    <property type="component" value="Unassembled WGS sequence"/>
</dbReference>
<keyword evidence="2" id="KW-0488">Methylation</keyword>
<dbReference type="InterPro" id="IPR012902">
    <property type="entry name" value="N_methyl_site"/>
</dbReference>
<gene>
    <name evidence="6" type="ORF">A3G46_02350</name>
</gene>
<dbReference type="AlphaFoldDB" id="A0A1G2UTY3"/>
<evidence type="ECO:0000256" key="2">
    <source>
        <dbReference type="ARBA" id="ARBA00022481"/>
    </source>
</evidence>
<sequence length="136" mass="13849">MFKSKKGFTLIELLVVIAIIGILSSVVLASLNSARGKGNDSKVKAQLAGARAAAEIFYDNQSPNSYTGLCSGPEPMASYVLQTNYPTGATVACLSDADSYSITALLPGVGGTARWCVDSLGVSKQVAGAGTANGCP</sequence>
<dbReference type="SUPFAM" id="SSF54523">
    <property type="entry name" value="Pili subunits"/>
    <property type="match status" value="1"/>
</dbReference>
<dbReference type="InterPro" id="IPR002416">
    <property type="entry name" value="T2SS_protein-GspH"/>
</dbReference>
<reference evidence="6 7" key="1">
    <citation type="journal article" date="2016" name="Nat. Commun.">
        <title>Thousands of microbial genomes shed light on interconnected biogeochemical processes in an aquifer system.</title>
        <authorList>
            <person name="Anantharaman K."/>
            <person name="Brown C.T."/>
            <person name="Hug L.A."/>
            <person name="Sharon I."/>
            <person name="Castelle C.J."/>
            <person name="Probst A.J."/>
            <person name="Thomas B.C."/>
            <person name="Singh A."/>
            <person name="Wilkins M.J."/>
            <person name="Karaoz U."/>
            <person name="Brodie E.L."/>
            <person name="Williams K.H."/>
            <person name="Hubbard S.S."/>
            <person name="Banfield J.F."/>
        </authorList>
    </citation>
    <scope>NUCLEOTIDE SEQUENCE [LARGE SCALE GENOMIC DNA]</scope>
</reference>
<evidence type="ECO:0008006" key="8">
    <source>
        <dbReference type="Google" id="ProtNLM"/>
    </source>
</evidence>
<accession>A0A1G2UTY3</accession>
<evidence type="ECO:0000313" key="7">
    <source>
        <dbReference type="Proteomes" id="UP000177276"/>
    </source>
</evidence>
<proteinExistence type="predicted"/>
<dbReference type="GO" id="GO:0016020">
    <property type="term" value="C:membrane"/>
    <property type="evidence" value="ECO:0007669"/>
    <property type="project" value="UniProtKB-SubCell"/>
</dbReference>
<dbReference type="PRINTS" id="PR00885">
    <property type="entry name" value="BCTERIALGSPH"/>
</dbReference>
<dbReference type="GO" id="GO:0015628">
    <property type="term" value="P:protein secretion by the type II secretion system"/>
    <property type="evidence" value="ECO:0007669"/>
    <property type="project" value="InterPro"/>
</dbReference>
<evidence type="ECO:0000256" key="3">
    <source>
        <dbReference type="ARBA" id="ARBA00022692"/>
    </source>
</evidence>
<protein>
    <recommendedName>
        <fullName evidence="8">Type II secretion system protein GspG C-terminal domain-containing protein</fullName>
    </recommendedName>
</protein>
<dbReference type="NCBIfam" id="TIGR02532">
    <property type="entry name" value="IV_pilin_GFxxxE"/>
    <property type="match status" value="1"/>
</dbReference>
<evidence type="ECO:0000313" key="6">
    <source>
        <dbReference type="EMBL" id="OHB12834.1"/>
    </source>
</evidence>
<dbReference type="PANTHER" id="PTHR30093:SF44">
    <property type="entry name" value="TYPE II SECRETION SYSTEM CORE PROTEIN G"/>
    <property type="match status" value="1"/>
</dbReference>
<comment type="caution">
    <text evidence="6">The sequence shown here is derived from an EMBL/GenBank/DDBJ whole genome shotgun (WGS) entry which is preliminary data.</text>
</comment>
<keyword evidence="3" id="KW-0812">Transmembrane</keyword>
<evidence type="ECO:0000256" key="4">
    <source>
        <dbReference type="ARBA" id="ARBA00022989"/>
    </source>
</evidence>
<dbReference type="Pfam" id="PF07963">
    <property type="entry name" value="N_methyl"/>
    <property type="match status" value="1"/>
</dbReference>
<keyword evidence="5" id="KW-0472">Membrane</keyword>
<dbReference type="PROSITE" id="PS00409">
    <property type="entry name" value="PROKAR_NTER_METHYL"/>
    <property type="match status" value="1"/>
</dbReference>
<dbReference type="GO" id="GO:0015627">
    <property type="term" value="C:type II protein secretion system complex"/>
    <property type="evidence" value="ECO:0007669"/>
    <property type="project" value="InterPro"/>
</dbReference>
<dbReference type="InterPro" id="IPR045584">
    <property type="entry name" value="Pilin-like"/>
</dbReference>
<evidence type="ECO:0000256" key="5">
    <source>
        <dbReference type="ARBA" id="ARBA00023136"/>
    </source>
</evidence>
<comment type="subcellular location">
    <subcellularLocation>
        <location evidence="1">Membrane</location>
        <topology evidence="1">Single-pass membrane protein</topology>
    </subcellularLocation>
</comment>
<dbReference type="Gene3D" id="3.30.700.10">
    <property type="entry name" value="Glycoprotein, Type 4 Pilin"/>
    <property type="match status" value="1"/>
</dbReference>